<accession>A0ABS2RKH2</accession>
<name>A0ABS2RKH2_9ACTN</name>
<evidence type="ECO:0000313" key="2">
    <source>
        <dbReference type="EMBL" id="MBM7799487.1"/>
    </source>
</evidence>
<feature type="transmembrane region" description="Helical" evidence="1">
    <location>
        <begin position="430"/>
        <end position="457"/>
    </location>
</feature>
<sequence>MMAPSGLGALSGLPALVRLNLRRDRVMLPIWLASTAALAAIGPRSAQTLLPTQADYDAFAATAQGNAAFTVMLGQPLQVNTPGGFISYRVGIFLAVLVCFMNITVVNRHTRADEEAGRTELTRSGVVGRNAPLTAALGVALLADLVVLLVVPAVLIANGLPTVGSIALGVSSAVAGLVFAGIASVAAQLNAFARGAYGLSAALIGVSYLVRGVGDSAAPALSWFSPLGWFKAVRPFAGERWWVLLVSLAFAAAMVWLGYLLAGRRDLGAGALQPRAGRLSAAPSLSSSFALAVRLQRGTFVGWLVGMLVLGVTYGSVAKSVTDLFDENPALRRYLEIAGGGDPVQAFIAAAALIMALIGSGFALQTSLRAHGEEGAGRVEPLLGAAVSKVGWLGSYVIIAVVGTIVMLVAAGFGFGLVHGIRSGDLGQVGVVIAAMLVYAPAVWVLIGAALMLVGLWPAGTPAVWGLLAACLVLTFFGSALDLPQWLIDLSPFAHVPGLPSAEMAWPPLLWLTLIAAALIGVGLVGFRRRDLQTP</sequence>
<evidence type="ECO:0000313" key="3">
    <source>
        <dbReference type="Proteomes" id="UP000704762"/>
    </source>
</evidence>
<feature type="transmembrane region" description="Helical" evidence="1">
    <location>
        <begin position="464"/>
        <end position="488"/>
    </location>
</feature>
<dbReference type="EMBL" id="JAFBCF010000001">
    <property type="protein sequence ID" value="MBM7799487.1"/>
    <property type="molecule type" value="Genomic_DNA"/>
</dbReference>
<feature type="transmembrane region" description="Helical" evidence="1">
    <location>
        <begin position="508"/>
        <end position="527"/>
    </location>
</feature>
<dbReference type="Proteomes" id="UP000704762">
    <property type="component" value="Unassembled WGS sequence"/>
</dbReference>
<feature type="transmembrane region" description="Helical" evidence="1">
    <location>
        <begin position="344"/>
        <end position="364"/>
    </location>
</feature>
<evidence type="ECO:0000256" key="1">
    <source>
        <dbReference type="SAM" id="Phobius"/>
    </source>
</evidence>
<keyword evidence="1" id="KW-0472">Membrane</keyword>
<dbReference type="RefSeq" id="WP_204918285.1">
    <property type="nucleotide sequence ID" value="NZ_BAAAQP010000003.1"/>
</dbReference>
<protein>
    <submittedName>
        <fullName evidence="2">ABC-2 type transport system permease protein</fullName>
    </submittedName>
</protein>
<feature type="transmembrane region" description="Helical" evidence="1">
    <location>
        <begin position="300"/>
        <end position="317"/>
    </location>
</feature>
<feature type="transmembrane region" description="Helical" evidence="1">
    <location>
        <begin position="86"/>
        <end position="106"/>
    </location>
</feature>
<reference evidence="2 3" key="1">
    <citation type="submission" date="2021-01" db="EMBL/GenBank/DDBJ databases">
        <title>Sequencing the genomes of 1000 actinobacteria strains.</title>
        <authorList>
            <person name="Klenk H.-P."/>
        </authorList>
    </citation>
    <scope>NUCLEOTIDE SEQUENCE [LARGE SCALE GENOMIC DNA]</scope>
    <source>
        <strain evidence="2 3">DSM 18662</strain>
    </source>
</reference>
<proteinExistence type="predicted"/>
<feature type="transmembrane region" description="Helical" evidence="1">
    <location>
        <begin position="241"/>
        <end position="262"/>
    </location>
</feature>
<organism evidence="2 3">
    <name type="scientific">Microlunatus panaciterrae</name>
    <dbReference type="NCBI Taxonomy" id="400768"/>
    <lineage>
        <taxon>Bacteria</taxon>
        <taxon>Bacillati</taxon>
        <taxon>Actinomycetota</taxon>
        <taxon>Actinomycetes</taxon>
        <taxon>Propionibacteriales</taxon>
        <taxon>Propionibacteriaceae</taxon>
        <taxon>Microlunatus</taxon>
    </lineage>
</organism>
<gene>
    <name evidence="2" type="ORF">JOE57_002408</name>
</gene>
<feature type="transmembrane region" description="Helical" evidence="1">
    <location>
        <begin position="163"/>
        <end position="187"/>
    </location>
</feature>
<feature type="transmembrane region" description="Helical" evidence="1">
    <location>
        <begin position="396"/>
        <end position="418"/>
    </location>
</feature>
<feature type="transmembrane region" description="Helical" evidence="1">
    <location>
        <begin position="133"/>
        <end position="157"/>
    </location>
</feature>
<keyword evidence="1" id="KW-1133">Transmembrane helix</keyword>
<feature type="transmembrane region" description="Helical" evidence="1">
    <location>
        <begin position="199"/>
        <end position="221"/>
    </location>
</feature>
<keyword evidence="3" id="KW-1185">Reference proteome</keyword>
<comment type="caution">
    <text evidence="2">The sequence shown here is derived from an EMBL/GenBank/DDBJ whole genome shotgun (WGS) entry which is preliminary data.</text>
</comment>
<keyword evidence="1" id="KW-0812">Transmembrane</keyword>